<feature type="domain" description="NnrU" evidence="6">
    <location>
        <begin position="4"/>
        <end position="189"/>
    </location>
</feature>
<reference evidence="7 8" key="1">
    <citation type="submission" date="2016-10" db="EMBL/GenBank/DDBJ databases">
        <authorList>
            <person name="Varghese N."/>
            <person name="Submissions S."/>
        </authorList>
    </citation>
    <scope>NUCLEOTIDE SEQUENCE [LARGE SCALE GENOMIC DNA]</scope>
    <source>
        <strain evidence="7 8">DSM 16392</strain>
    </source>
</reference>
<keyword evidence="8" id="KW-1185">Reference proteome</keyword>
<name>A0A1I4B5Y1_9HYPH</name>
<feature type="transmembrane region" description="Helical" evidence="5">
    <location>
        <begin position="124"/>
        <end position="143"/>
    </location>
</feature>
<organism evidence="7 8">
    <name type="scientific">Pseudovibrio ascidiaceicola</name>
    <dbReference type="NCBI Taxonomy" id="285279"/>
    <lineage>
        <taxon>Bacteria</taxon>
        <taxon>Pseudomonadati</taxon>
        <taxon>Pseudomonadota</taxon>
        <taxon>Alphaproteobacteria</taxon>
        <taxon>Hyphomicrobiales</taxon>
        <taxon>Stappiaceae</taxon>
        <taxon>Pseudovibrio</taxon>
    </lineage>
</organism>
<proteinExistence type="predicted"/>
<evidence type="ECO:0000256" key="4">
    <source>
        <dbReference type="ARBA" id="ARBA00023136"/>
    </source>
</evidence>
<evidence type="ECO:0000313" key="7">
    <source>
        <dbReference type="EMBL" id="SFK64185.1"/>
    </source>
</evidence>
<accession>A0A1I4B5Y1</accession>
<dbReference type="InterPro" id="IPR009915">
    <property type="entry name" value="NnrU_dom"/>
</dbReference>
<evidence type="ECO:0000256" key="5">
    <source>
        <dbReference type="SAM" id="Phobius"/>
    </source>
</evidence>
<evidence type="ECO:0000256" key="3">
    <source>
        <dbReference type="ARBA" id="ARBA00022989"/>
    </source>
</evidence>
<protein>
    <submittedName>
        <fullName evidence="7">Uncharacterized membrane protein</fullName>
    </submittedName>
</protein>
<keyword evidence="2 5" id="KW-0812">Transmembrane</keyword>
<feature type="transmembrane region" description="Helical" evidence="5">
    <location>
        <begin position="164"/>
        <end position="182"/>
    </location>
</feature>
<keyword evidence="4 5" id="KW-0472">Membrane</keyword>
<feature type="transmembrane region" description="Helical" evidence="5">
    <location>
        <begin position="71"/>
        <end position="93"/>
    </location>
</feature>
<evidence type="ECO:0000256" key="1">
    <source>
        <dbReference type="ARBA" id="ARBA00004141"/>
    </source>
</evidence>
<sequence>MTLLLIGLFIFLGIHFVPSFPGFRDSVVQRIGLNPYRAIYSIIVLTGLFSMIYGFVLAREEDLFPLYVTPFWLRHLAMTLLLPVFILVFAKFIRGNIAKWTKDPVILAVKIWAISHLLVNGEPYSVALFGGFLVWAIWARISLKKFDRKNTAVEEFPHALRNDIISVVLGMLLYGLFVWKLHELLIGMPILT</sequence>
<comment type="subcellular location">
    <subcellularLocation>
        <location evidence="1">Membrane</location>
        <topology evidence="1">Multi-pass membrane protein</topology>
    </subcellularLocation>
</comment>
<feature type="transmembrane region" description="Helical" evidence="5">
    <location>
        <begin position="38"/>
        <end position="59"/>
    </location>
</feature>
<evidence type="ECO:0000259" key="6">
    <source>
        <dbReference type="Pfam" id="PF07298"/>
    </source>
</evidence>
<dbReference type="Pfam" id="PF07298">
    <property type="entry name" value="NnrU"/>
    <property type="match status" value="1"/>
</dbReference>
<dbReference type="EMBL" id="FOSK01000007">
    <property type="protein sequence ID" value="SFK64185.1"/>
    <property type="molecule type" value="Genomic_DNA"/>
</dbReference>
<evidence type="ECO:0000313" key="8">
    <source>
        <dbReference type="Proteomes" id="UP000199598"/>
    </source>
</evidence>
<dbReference type="Proteomes" id="UP000199598">
    <property type="component" value="Unassembled WGS sequence"/>
</dbReference>
<dbReference type="RefSeq" id="WP_093520520.1">
    <property type="nucleotide sequence ID" value="NZ_FOSK01000007.1"/>
</dbReference>
<evidence type="ECO:0000256" key="2">
    <source>
        <dbReference type="ARBA" id="ARBA00022692"/>
    </source>
</evidence>
<comment type="caution">
    <text evidence="7">The sequence shown here is derived from an EMBL/GenBank/DDBJ whole genome shotgun (WGS) entry which is preliminary data.</text>
</comment>
<keyword evidence="3 5" id="KW-1133">Transmembrane helix</keyword>
<gene>
    <name evidence="7" type="ORF">SAMN04488518_107162</name>
</gene>